<evidence type="ECO:0000256" key="14">
    <source>
        <dbReference type="ARBA" id="ARBA00022840"/>
    </source>
</evidence>
<evidence type="ECO:0000256" key="23">
    <source>
        <dbReference type="SAM" id="MobiDB-lite"/>
    </source>
</evidence>
<evidence type="ECO:0000256" key="15">
    <source>
        <dbReference type="ARBA" id="ARBA00022842"/>
    </source>
</evidence>
<evidence type="ECO:0000256" key="20">
    <source>
        <dbReference type="ARBA" id="ARBA00064322"/>
    </source>
</evidence>
<dbReference type="FunFam" id="1.10.510.10:FF:000254">
    <property type="entry name" value="Serine/threonine-protein kinase RIO3"/>
    <property type="match status" value="1"/>
</dbReference>
<dbReference type="InterPro" id="IPR000687">
    <property type="entry name" value="RIO_kinase"/>
</dbReference>
<dbReference type="AlphaFoldDB" id="A0A7M4F863"/>
<keyword evidence="5" id="KW-0963">Cytoplasm</keyword>
<comment type="similarity">
    <text evidence="3">Belongs to the protein kinase superfamily. RIO-type Ser/Thr kinase family.</text>
</comment>
<feature type="domain" description="RIO kinase" evidence="24">
    <location>
        <begin position="226"/>
        <end position="472"/>
    </location>
</feature>
<name>A0A7M4F863_CROPO</name>
<evidence type="ECO:0000256" key="10">
    <source>
        <dbReference type="ARBA" id="ARBA00022679"/>
    </source>
</evidence>
<keyword evidence="26" id="KW-1185">Reference proteome</keyword>
<dbReference type="GO" id="GO:0035658">
    <property type="term" value="C:Mon1-Ccz1 complex"/>
    <property type="evidence" value="ECO:0007669"/>
    <property type="project" value="InterPro"/>
</dbReference>
<dbReference type="SMART" id="SM00090">
    <property type="entry name" value="RIO"/>
    <property type="match status" value="1"/>
</dbReference>
<feature type="region of interest" description="Disordered" evidence="23">
    <location>
        <begin position="126"/>
        <end position="163"/>
    </location>
</feature>
<dbReference type="GeneTree" id="ENSGT00390000009127"/>
<keyword evidence="15" id="KW-0460">Magnesium</keyword>
<evidence type="ECO:0000256" key="9">
    <source>
        <dbReference type="ARBA" id="ARBA00022588"/>
    </source>
</evidence>
<evidence type="ECO:0000256" key="1">
    <source>
        <dbReference type="ARBA" id="ARBA00001946"/>
    </source>
</evidence>
<dbReference type="GO" id="GO:0046872">
    <property type="term" value="F:metal ion binding"/>
    <property type="evidence" value="ECO:0007669"/>
    <property type="project" value="UniProtKB-KW"/>
</dbReference>
<dbReference type="GO" id="GO:0045087">
    <property type="term" value="P:innate immune response"/>
    <property type="evidence" value="ECO:0007669"/>
    <property type="project" value="UniProtKB-KW"/>
</dbReference>
<dbReference type="Pfam" id="PF01163">
    <property type="entry name" value="RIO1"/>
    <property type="match status" value="1"/>
</dbReference>
<comment type="catalytic activity">
    <reaction evidence="18">
        <text>L-threonyl-[protein] + ATP = O-phospho-L-threonyl-[protein] + ADP + H(+)</text>
        <dbReference type="Rhea" id="RHEA:46608"/>
        <dbReference type="Rhea" id="RHEA-COMP:11060"/>
        <dbReference type="Rhea" id="RHEA-COMP:11605"/>
        <dbReference type="ChEBI" id="CHEBI:15378"/>
        <dbReference type="ChEBI" id="CHEBI:30013"/>
        <dbReference type="ChEBI" id="CHEBI:30616"/>
        <dbReference type="ChEBI" id="CHEBI:61977"/>
        <dbReference type="ChEBI" id="CHEBI:456216"/>
        <dbReference type="EC" id="2.7.11.1"/>
    </reaction>
</comment>
<evidence type="ECO:0000256" key="11">
    <source>
        <dbReference type="ARBA" id="ARBA00022723"/>
    </source>
</evidence>
<evidence type="ECO:0000256" key="12">
    <source>
        <dbReference type="ARBA" id="ARBA00022741"/>
    </source>
</evidence>
<dbReference type="Gene3D" id="3.30.200.20">
    <property type="entry name" value="Phosphorylase Kinase, domain 1"/>
    <property type="match status" value="1"/>
</dbReference>
<dbReference type="Pfam" id="PF21029">
    <property type="entry name" value="RMC1_N"/>
    <property type="match status" value="1"/>
</dbReference>
<comment type="subunit">
    <text evidence="20">Interacts with CASP10. Interacts with IRF3; RIOK3 probably mediates the interaction of TBK1 with IRF3. Associated with 40S pre-ribosomal particles.</text>
</comment>
<keyword evidence="9" id="KW-0399">Innate immunity</keyword>
<keyword evidence="8" id="KW-0597">Phosphoprotein</keyword>
<dbReference type="PROSITE" id="PS01245">
    <property type="entry name" value="RIO1"/>
    <property type="match status" value="1"/>
</dbReference>
<comment type="cofactor">
    <cofactor evidence="1">
        <name>Mg(2+)</name>
        <dbReference type="ChEBI" id="CHEBI:18420"/>
    </cofactor>
</comment>
<sequence>MDPVGVAATAAPEAHPGPAWQSKCPWGIPKTTAISCSLADVMSEQLAKELQLEEENAAFPEVVTAAEGPFITGENTDTSSDLMLAQMLQMEFDREYDAQLRREEKKFNGDSKVSISFENYRKVHPFEDSDSSEDEVDWQDTRHDPYRADKPTTTPKKGFIGKGKDITTKHDEVVCGRKNTARMENFAPEFQVGDGIGMDLKLSNQVFNALKQHAYSEERRSARVHEKKEHSTAEKAVDPKTRLLLYKMVNSGMLETITGCISTGKESVVFHAYGGKSVGEDAKAIPPECAIKVFKTTLNEFKNRDKYIKDDYRFKDRFSKLNPRKIIRMWAEKEMHNLTRMQNAGIPCPQVVILKKHILVMSFIGCDQVPAPKLKEVKLSSEDMKEAYYQILNMMQQLYKECNLVHADLSEYNMLWHDGKVWLIDVSQSVEPTHPHGLDFLFRDCRNVSQFFQKGGVSEALNEWELFNAVSGLNITADNEADFLAEVFAVRSGGATGVVVKGLEDKNPISFRMEDKGEVKCIKFSLGNKILAVQRTSKSVDFLNFIPDSPQLEYTQECKTKNANILGFCWTSSTEIVFITDQGIEFYQVLPEKRSLKLLKSQNINVNWYMYCPESSVILLSTTVLGNVLQPFYFKGVTMSKLSKFEIELPAAPKSSKLSLCERDIAMATIYGQLYVLYLRHHSRTSNSTGAEVVLYHLPREGSCKKMHILKLSRTGKFALNVVDNLVVVHHQDTETSVVFDIKLKGDFDGSVTLHQFVLPPRSIQPYQIPVAGPASVTSQSPVPCKLYSSSWIVFQPDIIISASEGYLWNLQVKLEPVVNLLPDKGKLMDFLLQRKECKMVILSVCSQMLSEPERGSLTVIATVFDKLNHEYKKYLEAEQNYTLAVEAGQSRSNPLLKRPVRTQAVIDQSDMYTHVLSVFTEKKEAPHKFTIAVLMEYIRSLNQVQIAVQHYLYELVIKTLVQHNLFYMLHQFLQYHVLSDSKPLACLLLSLESIYPPAHQLSLDMLKRLSTANDEIVEVLLSKHQVLAALRFIRGIGGHDSISARKFLDAAKQTEDNMLFYTIFRFFEQRNQRLRGNPSFTPGKEGLKVKVTF</sequence>
<dbReference type="InterPro" id="IPR018935">
    <property type="entry name" value="RIO_kinase_CS"/>
</dbReference>
<evidence type="ECO:0000259" key="24">
    <source>
        <dbReference type="SMART" id="SM00090"/>
    </source>
</evidence>
<evidence type="ECO:0000256" key="5">
    <source>
        <dbReference type="ARBA" id="ARBA00022490"/>
    </source>
</evidence>
<evidence type="ECO:0000256" key="13">
    <source>
        <dbReference type="ARBA" id="ARBA00022777"/>
    </source>
</evidence>
<dbReference type="InterPro" id="IPR040371">
    <property type="entry name" value="RMC1"/>
</dbReference>
<keyword evidence="14" id="KW-0067">ATP-binding</keyword>
<feature type="compositionally biased region" description="Acidic residues" evidence="23">
    <location>
        <begin position="128"/>
        <end position="138"/>
    </location>
</feature>
<evidence type="ECO:0000313" key="26">
    <source>
        <dbReference type="Proteomes" id="UP000594220"/>
    </source>
</evidence>
<dbReference type="InterPro" id="IPR009755">
    <property type="entry name" value="RMC1_C"/>
</dbReference>
<accession>A0A7M4F863</accession>
<evidence type="ECO:0000256" key="2">
    <source>
        <dbReference type="ARBA" id="ARBA00004496"/>
    </source>
</evidence>
<keyword evidence="16" id="KW-0391">Immunity</keyword>
<dbReference type="Gene3D" id="1.10.510.10">
    <property type="entry name" value="Transferase(Phosphotransferase) domain 1"/>
    <property type="match status" value="1"/>
</dbReference>
<evidence type="ECO:0000256" key="19">
    <source>
        <dbReference type="ARBA" id="ARBA00048679"/>
    </source>
</evidence>
<dbReference type="SUPFAM" id="SSF50978">
    <property type="entry name" value="WD40 repeat-like"/>
    <property type="match status" value="1"/>
</dbReference>
<dbReference type="CDD" id="cd05146">
    <property type="entry name" value="RIO3_euk"/>
    <property type="match status" value="1"/>
</dbReference>
<proteinExistence type="inferred from homology"/>
<keyword evidence="7" id="KW-0723">Serine/threonine-protein kinase</keyword>
<dbReference type="GO" id="GO:0005524">
    <property type="term" value="F:ATP binding"/>
    <property type="evidence" value="ECO:0007669"/>
    <property type="project" value="UniProtKB-KW"/>
</dbReference>
<keyword evidence="12" id="KW-0547">Nucleotide-binding</keyword>
<comment type="subcellular location">
    <subcellularLocation>
        <location evidence="2">Cytoplasm</location>
    </subcellularLocation>
</comment>
<evidence type="ECO:0000256" key="16">
    <source>
        <dbReference type="ARBA" id="ARBA00022859"/>
    </source>
</evidence>
<evidence type="ECO:0000313" key="25">
    <source>
        <dbReference type="Ensembl" id="ENSCPRP00005020489.1"/>
    </source>
</evidence>
<dbReference type="GO" id="GO:0051607">
    <property type="term" value="P:defense response to virus"/>
    <property type="evidence" value="ECO:0007669"/>
    <property type="project" value="UniProtKB-KW"/>
</dbReference>
<feature type="compositionally biased region" description="Basic and acidic residues" evidence="23">
    <location>
        <begin position="139"/>
        <end position="150"/>
    </location>
</feature>
<keyword evidence="6" id="KW-0690">Ribosome biogenesis</keyword>
<organism evidence="25 26">
    <name type="scientific">Crocodylus porosus</name>
    <name type="common">Saltwater crocodile</name>
    <name type="synonym">Estuarine crocodile</name>
    <dbReference type="NCBI Taxonomy" id="8502"/>
    <lineage>
        <taxon>Eukaryota</taxon>
        <taxon>Metazoa</taxon>
        <taxon>Chordata</taxon>
        <taxon>Craniata</taxon>
        <taxon>Vertebrata</taxon>
        <taxon>Euteleostomi</taxon>
        <taxon>Archelosauria</taxon>
        <taxon>Archosauria</taxon>
        <taxon>Crocodylia</taxon>
        <taxon>Longirostres</taxon>
        <taxon>Crocodylidae</taxon>
        <taxon>Crocodylus</taxon>
    </lineage>
</organism>
<dbReference type="Proteomes" id="UP000594220">
    <property type="component" value="Unplaced"/>
</dbReference>
<evidence type="ECO:0000256" key="22">
    <source>
        <dbReference type="ARBA" id="ARBA00076006"/>
    </source>
</evidence>
<dbReference type="GO" id="GO:0010506">
    <property type="term" value="P:regulation of autophagy"/>
    <property type="evidence" value="ECO:0007669"/>
    <property type="project" value="InterPro"/>
</dbReference>
<dbReference type="GO" id="GO:0042254">
    <property type="term" value="P:ribosome biogenesis"/>
    <property type="evidence" value="ECO:0007669"/>
    <property type="project" value="UniProtKB-KW"/>
</dbReference>
<dbReference type="Pfam" id="PF07035">
    <property type="entry name" value="RMC1_C"/>
    <property type="match status" value="1"/>
</dbReference>
<reference evidence="25" key="2">
    <citation type="submission" date="2025-09" db="UniProtKB">
        <authorList>
            <consortium name="Ensembl"/>
        </authorList>
    </citation>
    <scope>IDENTIFICATION</scope>
</reference>
<evidence type="ECO:0000256" key="21">
    <source>
        <dbReference type="ARBA" id="ARBA00068351"/>
    </source>
</evidence>
<dbReference type="InterPro" id="IPR011009">
    <property type="entry name" value="Kinase-like_dom_sf"/>
</dbReference>
<dbReference type="InterPro" id="IPR049040">
    <property type="entry name" value="RMC1_N"/>
</dbReference>
<dbReference type="GO" id="GO:0005765">
    <property type="term" value="C:lysosomal membrane"/>
    <property type="evidence" value="ECO:0007669"/>
    <property type="project" value="TreeGrafter"/>
</dbReference>
<dbReference type="InterPro" id="IPR018934">
    <property type="entry name" value="RIO_dom"/>
</dbReference>
<gene>
    <name evidence="25" type="primary">RMC1</name>
</gene>
<keyword evidence="11" id="KW-0479">Metal-binding</keyword>
<evidence type="ECO:0000256" key="6">
    <source>
        <dbReference type="ARBA" id="ARBA00022517"/>
    </source>
</evidence>
<evidence type="ECO:0000256" key="7">
    <source>
        <dbReference type="ARBA" id="ARBA00022527"/>
    </source>
</evidence>
<reference evidence="25" key="1">
    <citation type="submission" date="2025-08" db="UniProtKB">
        <authorList>
            <consortium name="Ensembl"/>
        </authorList>
    </citation>
    <scope>IDENTIFICATION</scope>
</reference>
<evidence type="ECO:0000256" key="18">
    <source>
        <dbReference type="ARBA" id="ARBA00047899"/>
    </source>
</evidence>
<dbReference type="InterPro" id="IPR036322">
    <property type="entry name" value="WD40_repeat_dom_sf"/>
</dbReference>
<evidence type="ECO:0000256" key="4">
    <source>
        <dbReference type="ARBA" id="ARBA00012513"/>
    </source>
</evidence>
<dbReference type="Ensembl" id="ENSCPRT00005023933.1">
    <property type="protein sequence ID" value="ENSCPRP00005020489.1"/>
    <property type="gene ID" value="ENSCPRG00005014242.1"/>
</dbReference>
<keyword evidence="17" id="KW-0051">Antiviral defense</keyword>
<dbReference type="GO" id="GO:0031902">
    <property type="term" value="C:late endosome membrane"/>
    <property type="evidence" value="ECO:0007669"/>
    <property type="project" value="TreeGrafter"/>
</dbReference>
<comment type="catalytic activity">
    <reaction evidence="19">
        <text>L-seryl-[protein] + ATP = O-phospho-L-seryl-[protein] + ADP + H(+)</text>
        <dbReference type="Rhea" id="RHEA:17989"/>
        <dbReference type="Rhea" id="RHEA-COMP:9863"/>
        <dbReference type="Rhea" id="RHEA-COMP:11604"/>
        <dbReference type="ChEBI" id="CHEBI:15378"/>
        <dbReference type="ChEBI" id="CHEBI:29999"/>
        <dbReference type="ChEBI" id="CHEBI:30616"/>
        <dbReference type="ChEBI" id="CHEBI:83421"/>
        <dbReference type="ChEBI" id="CHEBI:456216"/>
        <dbReference type="EC" id="2.7.11.1"/>
    </reaction>
</comment>
<evidence type="ECO:0000256" key="3">
    <source>
        <dbReference type="ARBA" id="ARBA00009196"/>
    </source>
</evidence>
<keyword evidence="10" id="KW-0808">Transferase</keyword>
<dbReference type="GO" id="GO:0004674">
    <property type="term" value="F:protein serine/threonine kinase activity"/>
    <property type="evidence" value="ECO:0007669"/>
    <property type="project" value="UniProtKB-KW"/>
</dbReference>
<protein>
    <recommendedName>
        <fullName evidence="21">Serine/threonine-protein kinase RIO3</fullName>
        <ecNumber evidence="4">2.7.11.1</ecNumber>
    </recommendedName>
    <alternativeName>
        <fullName evidence="22">RIO kinase 3</fullName>
    </alternativeName>
</protein>
<dbReference type="EC" id="2.7.11.1" evidence="4"/>
<dbReference type="PANTHER" id="PTHR12897:SF4">
    <property type="entry name" value="REGULATOR OF MON1-CCZ1 COMPLEX"/>
    <property type="match status" value="1"/>
</dbReference>
<evidence type="ECO:0000256" key="8">
    <source>
        <dbReference type="ARBA" id="ARBA00022553"/>
    </source>
</evidence>
<keyword evidence="13" id="KW-0418">Kinase</keyword>
<dbReference type="PANTHER" id="PTHR12897">
    <property type="entry name" value="COLON CANCER-ASSOCIATED PROTEIN MIC1"/>
    <property type="match status" value="1"/>
</dbReference>
<evidence type="ECO:0000256" key="17">
    <source>
        <dbReference type="ARBA" id="ARBA00023118"/>
    </source>
</evidence>
<dbReference type="FunFam" id="3.30.200.20:FF:000200">
    <property type="entry name" value="Serine/threonine-protein kinase RIO3"/>
    <property type="match status" value="1"/>
</dbReference>
<dbReference type="SUPFAM" id="SSF56112">
    <property type="entry name" value="Protein kinase-like (PK-like)"/>
    <property type="match status" value="1"/>
</dbReference>